<feature type="domain" description="Barstar (barnase inhibitor)" evidence="2">
    <location>
        <begin position="142"/>
        <end position="202"/>
    </location>
</feature>
<accession>A0A6G6SPS1</accession>
<dbReference type="Gene3D" id="3.30.370.10">
    <property type="entry name" value="Barstar-like"/>
    <property type="match status" value="1"/>
</dbReference>
<keyword evidence="4" id="KW-1185">Reference proteome</keyword>
<protein>
    <recommendedName>
        <fullName evidence="2">Barstar (barnase inhibitor) domain-containing protein</fullName>
    </recommendedName>
</protein>
<dbReference type="RefSeq" id="WP_164526580.1">
    <property type="nucleotide sequence ID" value="NZ_CP047344.1"/>
</dbReference>
<reference evidence="3 4" key="1">
    <citation type="submission" date="2020-01" db="EMBL/GenBank/DDBJ databases">
        <title>The genomic epidemiology of tigecycline resistance gene tet(X) variants in a swine farm in China.</title>
        <authorList>
            <person name="Peng K."/>
            <person name="Li R."/>
        </authorList>
    </citation>
    <scope>NUCLEOTIDE SEQUENCE [LARGE SCALE GENOMIC DNA]</scope>
    <source>
        <strain evidence="3 4">ZN3</strain>
    </source>
</reference>
<name>A0A6G6SPS1_PROVU</name>
<organism evidence="3 4">
    <name type="scientific">Proteus vulgaris</name>
    <dbReference type="NCBI Taxonomy" id="585"/>
    <lineage>
        <taxon>Bacteria</taxon>
        <taxon>Pseudomonadati</taxon>
        <taxon>Pseudomonadota</taxon>
        <taxon>Gammaproteobacteria</taxon>
        <taxon>Enterobacterales</taxon>
        <taxon>Morganellaceae</taxon>
        <taxon>Proteus</taxon>
    </lineage>
</organism>
<dbReference type="AlphaFoldDB" id="A0A6G6SPS1"/>
<evidence type="ECO:0000259" key="2">
    <source>
        <dbReference type="Pfam" id="PF01337"/>
    </source>
</evidence>
<evidence type="ECO:0000313" key="4">
    <source>
        <dbReference type="Proteomes" id="UP000503287"/>
    </source>
</evidence>
<dbReference type="Pfam" id="PF01337">
    <property type="entry name" value="Barstar"/>
    <property type="match status" value="1"/>
</dbReference>
<gene>
    <name evidence="3" type="ORF">GTH24_14590</name>
</gene>
<comment type="similarity">
    <text evidence="1">Belongs to the barstar family.</text>
</comment>
<dbReference type="SUPFAM" id="SSF52038">
    <property type="entry name" value="Barstar-related"/>
    <property type="match status" value="1"/>
</dbReference>
<sequence length="235" mass="27567">MYFIFDEKEKLLLSCDDYIECHDFSNSESKYLFALTGVSTDKVDTILSKGKMYALKGKIKEFNKEFDFFFIVSDVIKFNNTWYIYANILLDMYKVGAISLLRSQNNNNKERIWLDMIKESKKIYISASYLINGVKKECNKETIVIEGKYIHDYYAFYCEFGYAFFGKFGYMGNNLDAFNDCLIEIGRKGKTINVIWKDSELSFKAIANTTPEDLYKTIYHDMVMTIEEHCNLILE</sequence>
<evidence type="ECO:0000313" key="3">
    <source>
        <dbReference type="EMBL" id="QIF95049.1"/>
    </source>
</evidence>
<evidence type="ECO:0000256" key="1">
    <source>
        <dbReference type="ARBA" id="ARBA00006845"/>
    </source>
</evidence>
<dbReference type="EMBL" id="CP047344">
    <property type="protein sequence ID" value="QIF95049.1"/>
    <property type="molecule type" value="Genomic_DNA"/>
</dbReference>
<dbReference type="Proteomes" id="UP000503287">
    <property type="component" value="Chromosome"/>
</dbReference>
<dbReference type="InterPro" id="IPR000468">
    <property type="entry name" value="Barstar"/>
</dbReference>
<dbReference type="InterPro" id="IPR035905">
    <property type="entry name" value="Barstar-like_sf"/>
</dbReference>
<proteinExistence type="inferred from homology"/>